<feature type="region of interest" description="Disordered" evidence="1">
    <location>
        <begin position="173"/>
        <end position="211"/>
    </location>
</feature>
<gene>
    <name evidence="2" type="ORF">B296_00011630</name>
</gene>
<feature type="compositionally biased region" description="Basic and acidic residues" evidence="1">
    <location>
        <begin position="173"/>
        <end position="187"/>
    </location>
</feature>
<evidence type="ECO:0000256" key="1">
    <source>
        <dbReference type="SAM" id="MobiDB-lite"/>
    </source>
</evidence>
<reference evidence="2 3" key="1">
    <citation type="journal article" date="2014" name="Agronomy (Basel)">
        <title>A Draft Genome Sequence for Ensete ventricosum, the Drought-Tolerant Tree Against Hunger.</title>
        <authorList>
            <person name="Harrison J."/>
            <person name="Moore K.A."/>
            <person name="Paszkiewicz K."/>
            <person name="Jones T."/>
            <person name="Grant M."/>
            <person name="Ambacheew D."/>
            <person name="Muzemil S."/>
            <person name="Studholme D.J."/>
        </authorList>
    </citation>
    <scope>NUCLEOTIDE SEQUENCE [LARGE SCALE GENOMIC DNA]</scope>
</reference>
<evidence type="ECO:0000313" key="2">
    <source>
        <dbReference type="EMBL" id="RRT49470.1"/>
    </source>
</evidence>
<protein>
    <submittedName>
        <fullName evidence="2">Uncharacterized protein</fullName>
    </submittedName>
</protein>
<dbReference type="Proteomes" id="UP000287651">
    <property type="component" value="Unassembled WGS sequence"/>
</dbReference>
<dbReference type="EMBL" id="AMZH03013328">
    <property type="protein sequence ID" value="RRT49470.1"/>
    <property type="molecule type" value="Genomic_DNA"/>
</dbReference>
<comment type="caution">
    <text evidence="2">The sequence shown here is derived from an EMBL/GenBank/DDBJ whole genome shotgun (WGS) entry which is preliminary data.</text>
</comment>
<accession>A0A426YCQ1</accession>
<organism evidence="2 3">
    <name type="scientific">Ensete ventricosum</name>
    <name type="common">Abyssinian banana</name>
    <name type="synonym">Musa ensete</name>
    <dbReference type="NCBI Taxonomy" id="4639"/>
    <lineage>
        <taxon>Eukaryota</taxon>
        <taxon>Viridiplantae</taxon>
        <taxon>Streptophyta</taxon>
        <taxon>Embryophyta</taxon>
        <taxon>Tracheophyta</taxon>
        <taxon>Spermatophyta</taxon>
        <taxon>Magnoliopsida</taxon>
        <taxon>Liliopsida</taxon>
        <taxon>Zingiberales</taxon>
        <taxon>Musaceae</taxon>
        <taxon>Ensete</taxon>
    </lineage>
</organism>
<dbReference type="AlphaFoldDB" id="A0A426YCQ1"/>
<sequence length="231" mass="25424">MQLGTHLECVGSSPRVSGACQDGTREFAGRRSRLTGRLSRVAEKLIGMETRREIIESSPRFGGLLGVCRKLAEGIKGLPGVHLKLVEGDREPIENVPGVHQKMLETRQEFAGGYWEDRWELGRSLDMLVKLIVFVCLSILVGSSLEVTEKITGSLNSAKVELIWLIGKGSTKAAHEEHDSEHDEREAGYSLQAEEAQSGAPTGKMSHNERLSTVETRLDVLEASLEELYQG</sequence>
<name>A0A426YCQ1_ENSVE</name>
<proteinExistence type="predicted"/>
<evidence type="ECO:0000313" key="3">
    <source>
        <dbReference type="Proteomes" id="UP000287651"/>
    </source>
</evidence>